<feature type="domain" description="Type I restriction modification DNA specificity" evidence="4">
    <location>
        <begin position="20"/>
        <end position="179"/>
    </location>
</feature>
<reference evidence="5 6" key="1">
    <citation type="submission" date="2018-06" db="EMBL/GenBank/DDBJ databases">
        <authorList>
            <consortium name="Pathogen Informatics"/>
            <person name="Doyle S."/>
        </authorList>
    </citation>
    <scope>NUCLEOTIDE SEQUENCE [LARGE SCALE GENOMIC DNA]</scope>
    <source>
        <strain evidence="5 6">NCTC9149</strain>
    </source>
</reference>
<evidence type="ECO:0000313" key="6">
    <source>
        <dbReference type="Proteomes" id="UP000254571"/>
    </source>
</evidence>
<dbReference type="PANTHER" id="PTHR43140">
    <property type="entry name" value="TYPE-1 RESTRICTION ENZYME ECOKI SPECIFICITY PROTEIN"/>
    <property type="match status" value="1"/>
</dbReference>
<dbReference type="AlphaFoldDB" id="A0A7H4PB66"/>
<dbReference type="Gene3D" id="3.90.220.20">
    <property type="entry name" value="DNA methylase specificity domains"/>
    <property type="match status" value="2"/>
</dbReference>
<dbReference type="SUPFAM" id="SSF116734">
    <property type="entry name" value="DNA methylase specificity domain"/>
    <property type="match status" value="2"/>
</dbReference>
<sequence>MNKISFMEKLLDGVEIKWLPLGDVTQYEQPTKYLVTTTNYSDEFDTPVLTAGKTFILGYTDEVDGIYKASEKPVIIFDDFTTANKWVNFDFKAKSSAMKMISSSDEDRFLIKYIYYWLNTLPSELVDGDHKRQWIGNFSYKKIPIPCPENKKKSLKIQGEIVRILDTFTSLTAELTAELTARKKQYNYYRDQLLSFEEVKVEWKTLADIGEFIRGKRFTKADYAEDGISAIHYGEIYTRYGVWTSHALSKVRFDMADSLRYAKPGDVIMAGVGETVDDVGKAVAWIGNEKVAIHDDSYAFRHSMNPKFISYVMQTAAFIEEKAKHVSRGKVNRLLINGIGKVRIPIPYPDNTEKSLAEQARIVAILDKFDALTNSISEGLPREIALRQKQYEYYRDLLLSFPKPEEVAA</sequence>
<dbReference type="InterPro" id="IPR000055">
    <property type="entry name" value="Restrct_endonuc_typeI_TRD"/>
</dbReference>
<evidence type="ECO:0000259" key="4">
    <source>
        <dbReference type="Pfam" id="PF01420"/>
    </source>
</evidence>
<evidence type="ECO:0000256" key="3">
    <source>
        <dbReference type="ARBA" id="ARBA00023125"/>
    </source>
</evidence>
<dbReference type="PANTHER" id="PTHR43140:SF1">
    <property type="entry name" value="TYPE I RESTRICTION ENZYME ECOKI SPECIFICITY SUBUNIT"/>
    <property type="match status" value="1"/>
</dbReference>
<evidence type="ECO:0000256" key="2">
    <source>
        <dbReference type="ARBA" id="ARBA00022747"/>
    </source>
</evidence>
<evidence type="ECO:0000313" key="5">
    <source>
        <dbReference type="EMBL" id="STW09681.1"/>
    </source>
</evidence>
<gene>
    <name evidence="5" type="ORF">NCTC9149_06181</name>
</gene>
<dbReference type="EMBL" id="UGMX01000002">
    <property type="protein sequence ID" value="STW09681.1"/>
    <property type="molecule type" value="Genomic_DNA"/>
</dbReference>
<dbReference type="InterPro" id="IPR044946">
    <property type="entry name" value="Restrct_endonuc_typeI_TRD_sf"/>
</dbReference>
<dbReference type="Proteomes" id="UP000254571">
    <property type="component" value="Unassembled WGS sequence"/>
</dbReference>
<feature type="domain" description="Type I restriction modification DNA specificity" evidence="4">
    <location>
        <begin position="200"/>
        <end position="384"/>
    </location>
</feature>
<dbReference type="REBASE" id="381603">
    <property type="entry name" value="S.Kox9149II"/>
</dbReference>
<keyword evidence="3" id="KW-0238">DNA-binding</keyword>
<dbReference type="CDD" id="cd17274">
    <property type="entry name" value="RMtype1_S_Eco540ANI-TRD1-CR1_like"/>
    <property type="match status" value="1"/>
</dbReference>
<comment type="similarity">
    <text evidence="1">Belongs to the type-I restriction system S methylase family.</text>
</comment>
<name>A0A7H4PB66_9ENTR</name>
<dbReference type="InterPro" id="IPR051212">
    <property type="entry name" value="Type-I_RE_S_subunit"/>
</dbReference>
<dbReference type="CDD" id="cd17268">
    <property type="entry name" value="RMtype1_S_Ara36733I_TRD1-CR1_like"/>
    <property type="match status" value="1"/>
</dbReference>
<accession>A0A7H4PB66</accession>
<keyword evidence="2" id="KW-0680">Restriction system</keyword>
<dbReference type="GO" id="GO:0009307">
    <property type="term" value="P:DNA restriction-modification system"/>
    <property type="evidence" value="ECO:0007669"/>
    <property type="project" value="UniProtKB-KW"/>
</dbReference>
<proteinExistence type="inferred from homology"/>
<comment type="caution">
    <text evidence="5">The sequence shown here is derived from an EMBL/GenBank/DDBJ whole genome shotgun (WGS) entry which is preliminary data.</text>
</comment>
<dbReference type="Pfam" id="PF01420">
    <property type="entry name" value="Methylase_S"/>
    <property type="match status" value="2"/>
</dbReference>
<evidence type="ECO:0000256" key="1">
    <source>
        <dbReference type="ARBA" id="ARBA00010923"/>
    </source>
</evidence>
<dbReference type="GO" id="GO:0003677">
    <property type="term" value="F:DNA binding"/>
    <property type="evidence" value="ECO:0007669"/>
    <property type="project" value="UniProtKB-KW"/>
</dbReference>
<protein>
    <submittedName>
        <fullName evidence="5">Restriction modification system DNA specificity domain protein</fullName>
    </submittedName>
</protein>
<organism evidence="5 6">
    <name type="scientific">Klebsiella grimontii</name>
    <dbReference type="NCBI Taxonomy" id="2058152"/>
    <lineage>
        <taxon>Bacteria</taxon>
        <taxon>Pseudomonadati</taxon>
        <taxon>Pseudomonadota</taxon>
        <taxon>Gammaproteobacteria</taxon>
        <taxon>Enterobacterales</taxon>
        <taxon>Enterobacteriaceae</taxon>
        <taxon>Klebsiella/Raoultella group</taxon>
        <taxon>Klebsiella</taxon>
    </lineage>
</organism>